<dbReference type="AlphaFoldDB" id="A0A5B7JBP9"/>
<name>A0A5B7JBP9_PORTR</name>
<evidence type="ECO:0000313" key="2">
    <source>
        <dbReference type="Proteomes" id="UP000324222"/>
    </source>
</evidence>
<evidence type="ECO:0000313" key="1">
    <source>
        <dbReference type="EMBL" id="MPC95351.1"/>
    </source>
</evidence>
<accession>A0A5B7JBP9</accession>
<gene>
    <name evidence="1" type="ORF">E2C01_090558</name>
</gene>
<sequence>MYLQAILGEAMTVPSVHATFARVATTPAK</sequence>
<keyword evidence="2" id="KW-1185">Reference proteome</keyword>
<dbReference type="Proteomes" id="UP000324222">
    <property type="component" value="Unassembled WGS sequence"/>
</dbReference>
<organism evidence="1 2">
    <name type="scientific">Portunus trituberculatus</name>
    <name type="common">Swimming crab</name>
    <name type="synonym">Neptunus trituberculatus</name>
    <dbReference type="NCBI Taxonomy" id="210409"/>
    <lineage>
        <taxon>Eukaryota</taxon>
        <taxon>Metazoa</taxon>
        <taxon>Ecdysozoa</taxon>
        <taxon>Arthropoda</taxon>
        <taxon>Crustacea</taxon>
        <taxon>Multicrustacea</taxon>
        <taxon>Malacostraca</taxon>
        <taxon>Eumalacostraca</taxon>
        <taxon>Eucarida</taxon>
        <taxon>Decapoda</taxon>
        <taxon>Pleocyemata</taxon>
        <taxon>Brachyura</taxon>
        <taxon>Eubrachyura</taxon>
        <taxon>Portunoidea</taxon>
        <taxon>Portunidae</taxon>
        <taxon>Portuninae</taxon>
        <taxon>Portunus</taxon>
    </lineage>
</organism>
<protein>
    <submittedName>
        <fullName evidence="1">Uncharacterized protein</fullName>
    </submittedName>
</protein>
<dbReference type="EMBL" id="VSRR010101900">
    <property type="protein sequence ID" value="MPC95351.1"/>
    <property type="molecule type" value="Genomic_DNA"/>
</dbReference>
<comment type="caution">
    <text evidence="1">The sequence shown here is derived from an EMBL/GenBank/DDBJ whole genome shotgun (WGS) entry which is preliminary data.</text>
</comment>
<reference evidence="1 2" key="1">
    <citation type="submission" date="2019-05" db="EMBL/GenBank/DDBJ databases">
        <title>Another draft genome of Portunus trituberculatus and its Hox gene families provides insights of decapod evolution.</title>
        <authorList>
            <person name="Jeong J.-H."/>
            <person name="Song I."/>
            <person name="Kim S."/>
            <person name="Choi T."/>
            <person name="Kim D."/>
            <person name="Ryu S."/>
            <person name="Kim W."/>
        </authorList>
    </citation>
    <scope>NUCLEOTIDE SEQUENCE [LARGE SCALE GENOMIC DNA]</scope>
    <source>
        <tissue evidence="1">Muscle</tissue>
    </source>
</reference>
<proteinExistence type="predicted"/>